<gene>
    <name evidence="2" type="ORF">HU230_41225</name>
</gene>
<comment type="caution">
    <text evidence="2">The sequence shown here is derived from an EMBL/GenBank/DDBJ whole genome shotgun (WGS) entry which is preliminary data.</text>
</comment>
<sequence length="225" mass="25924">MAEHYPAYERPQFESVCLTGKTGDELRRALKNALKKYRKHLPKVLKEQRKWVAAARAYEQAAGIHPRNFGAFETEPCMTEYPLGGANEAIDVDDLSVDASDPPLWYVYLPTNIALSCVANSSFEAVSRRYFPGRVITMKCRPYDAYITPRSISGKYQGRWCNLVEREEMQYFLAIVRTDRFSDEENEVRTRDTKEGRFDIVAHGQMIWPPRMPVTDWPSASGWDD</sequence>
<dbReference type="AlphaFoldDB" id="A0A973WZD3"/>
<organism evidence="2">
    <name type="scientific">Bradyrhizobium quebecense</name>
    <dbReference type="NCBI Taxonomy" id="2748629"/>
    <lineage>
        <taxon>Bacteria</taxon>
        <taxon>Pseudomonadati</taxon>
        <taxon>Pseudomonadota</taxon>
        <taxon>Alphaproteobacteria</taxon>
        <taxon>Hyphomicrobiales</taxon>
        <taxon>Nitrobacteraceae</taxon>
        <taxon>Bradyrhizobium</taxon>
    </lineage>
</organism>
<evidence type="ECO:0000259" key="1">
    <source>
        <dbReference type="Pfam" id="PF02027"/>
    </source>
</evidence>
<dbReference type="EMBL" id="JABWSX010000002">
    <property type="protein sequence ID" value="NVL11965.1"/>
    <property type="molecule type" value="Genomic_DNA"/>
</dbReference>
<feature type="domain" description="Cytokinin glycosidase" evidence="1">
    <location>
        <begin position="8"/>
        <end position="192"/>
    </location>
</feature>
<evidence type="ECO:0000313" key="2">
    <source>
        <dbReference type="EMBL" id="NVL11965.1"/>
    </source>
</evidence>
<dbReference type="InterPro" id="IPR006064">
    <property type="entry name" value="Glycosidase"/>
</dbReference>
<protein>
    <recommendedName>
        <fullName evidence="1">Cytokinin glycosidase domain-containing protein</fullName>
    </recommendedName>
</protein>
<proteinExistence type="predicted"/>
<dbReference type="Pfam" id="PF02027">
    <property type="entry name" value="RolB_RolC"/>
    <property type="match status" value="1"/>
</dbReference>
<name>A0A973WZD3_9BRAD</name>
<reference evidence="2" key="1">
    <citation type="submission" date="2020-06" db="EMBL/GenBank/DDBJ databases">
        <title>Whole Genome Sequence of Bradyrhizobium sp. Strain 66S1MB.</title>
        <authorList>
            <person name="Bromfield E."/>
            <person name="Cloutier S."/>
        </authorList>
    </citation>
    <scope>NUCLEOTIDE SEQUENCE</scope>
    <source>
        <strain evidence="2">66S1MB</strain>
    </source>
</reference>
<accession>A0A973WZD3</accession>